<dbReference type="Pfam" id="PF00004">
    <property type="entry name" value="AAA"/>
    <property type="match status" value="1"/>
</dbReference>
<dbReference type="Gene3D" id="3.40.50.300">
    <property type="entry name" value="P-loop containing nucleotide triphosphate hydrolases"/>
    <property type="match status" value="1"/>
</dbReference>
<evidence type="ECO:0000259" key="2">
    <source>
        <dbReference type="Pfam" id="PF00004"/>
    </source>
</evidence>
<proteinExistence type="predicted"/>
<accession>A0AA35MCS0</accession>
<evidence type="ECO:0000313" key="3">
    <source>
        <dbReference type="EMBL" id="CAI6094572.1"/>
    </source>
</evidence>
<keyword evidence="4" id="KW-1185">Reference proteome</keyword>
<feature type="domain" description="ATPase AAA-type core" evidence="2">
    <location>
        <begin position="230"/>
        <end position="297"/>
    </location>
</feature>
<dbReference type="InterPro" id="IPR027417">
    <property type="entry name" value="P-loop_NTPase"/>
</dbReference>
<reference evidence="3" key="1">
    <citation type="submission" date="2023-01" db="EMBL/GenBank/DDBJ databases">
        <authorList>
            <person name="Piombo E."/>
        </authorList>
    </citation>
    <scope>NUCLEOTIDE SEQUENCE</scope>
</reference>
<feature type="region of interest" description="Disordered" evidence="1">
    <location>
        <begin position="20"/>
        <end position="54"/>
    </location>
</feature>
<dbReference type="PANTHER" id="PTHR46411">
    <property type="entry name" value="FAMILY ATPASE, PUTATIVE-RELATED"/>
    <property type="match status" value="1"/>
</dbReference>
<evidence type="ECO:0000256" key="1">
    <source>
        <dbReference type="SAM" id="MobiDB-lite"/>
    </source>
</evidence>
<protein>
    <recommendedName>
        <fullName evidence="2">ATPase AAA-type core domain-containing protein</fullName>
    </recommendedName>
</protein>
<sequence length="301" mass="34109">MSMPYLVKAGDVLVSDIGQSPKGKLAVSPNHPEDTYQDNESRPRQSTNSERKQTTTWSIAVQSYRYARDFYWGYDTLLIKLPGAMMENIEVEIADLNIMPLQYAPKETHEHLRNRGETFWKCRKRRLVSYEQERKDGTHARGVVDFSTYIELHPYKQPIMRGSDVSTMVKDLPNGDIPPEAPGNHLFPSEIPGLDVRSKKWIDLKTDRIRDLESEMATDLIGNKGNGLIMLLYGPPGTGKTFTAESVAEIAKKPLYAVTCGDIGTKPEQVEKYLQSVFYLGKIWNCVVLLDEAEVFLEHAP</sequence>
<feature type="compositionally biased region" description="Basic and acidic residues" evidence="1">
    <location>
        <begin position="31"/>
        <end position="53"/>
    </location>
</feature>
<organism evidence="3 4">
    <name type="scientific">Clonostachys chloroleuca</name>
    <dbReference type="NCBI Taxonomy" id="1926264"/>
    <lineage>
        <taxon>Eukaryota</taxon>
        <taxon>Fungi</taxon>
        <taxon>Dikarya</taxon>
        <taxon>Ascomycota</taxon>
        <taxon>Pezizomycotina</taxon>
        <taxon>Sordariomycetes</taxon>
        <taxon>Hypocreomycetidae</taxon>
        <taxon>Hypocreales</taxon>
        <taxon>Bionectriaceae</taxon>
        <taxon>Clonostachys</taxon>
    </lineage>
</organism>
<dbReference type="EMBL" id="CABFNP030001256">
    <property type="protein sequence ID" value="CAI6094572.1"/>
    <property type="molecule type" value="Genomic_DNA"/>
</dbReference>
<comment type="caution">
    <text evidence="3">The sequence shown here is derived from an EMBL/GenBank/DDBJ whole genome shotgun (WGS) entry which is preliminary data.</text>
</comment>
<dbReference type="InterPro" id="IPR003959">
    <property type="entry name" value="ATPase_AAA_core"/>
</dbReference>
<name>A0AA35MCS0_9HYPO</name>
<dbReference type="PANTHER" id="PTHR46411:SF2">
    <property type="entry name" value="AAA+ ATPASE DOMAIN-CONTAINING PROTEIN"/>
    <property type="match status" value="1"/>
</dbReference>
<dbReference type="SUPFAM" id="SSF52540">
    <property type="entry name" value="P-loop containing nucleoside triphosphate hydrolases"/>
    <property type="match status" value="1"/>
</dbReference>
<dbReference type="GO" id="GO:0005524">
    <property type="term" value="F:ATP binding"/>
    <property type="evidence" value="ECO:0007669"/>
    <property type="project" value="InterPro"/>
</dbReference>
<dbReference type="GO" id="GO:0016887">
    <property type="term" value="F:ATP hydrolysis activity"/>
    <property type="evidence" value="ECO:0007669"/>
    <property type="project" value="InterPro"/>
</dbReference>
<gene>
    <name evidence="3" type="ORF">CCHLO57077_00009437</name>
</gene>
<evidence type="ECO:0000313" key="4">
    <source>
        <dbReference type="Proteomes" id="UP001160390"/>
    </source>
</evidence>
<dbReference type="AlphaFoldDB" id="A0AA35MCS0"/>
<dbReference type="Proteomes" id="UP001160390">
    <property type="component" value="Unassembled WGS sequence"/>
</dbReference>